<evidence type="ECO:0000256" key="1">
    <source>
        <dbReference type="SAM" id="MobiDB-lite"/>
    </source>
</evidence>
<dbReference type="AlphaFoldDB" id="A0A9X2U3Z2"/>
<comment type="caution">
    <text evidence="2">The sequence shown here is derived from an EMBL/GenBank/DDBJ whole genome shotgun (WGS) entry which is preliminary data.</text>
</comment>
<dbReference type="EMBL" id="JANTYZ010000009">
    <property type="protein sequence ID" value="MCS3866173.1"/>
    <property type="molecule type" value="Genomic_DNA"/>
</dbReference>
<dbReference type="RefSeq" id="WP_259083905.1">
    <property type="nucleotide sequence ID" value="NZ_JANTYZ010000009.1"/>
</dbReference>
<gene>
    <name evidence="2" type="ORF">GGP82_002744</name>
</gene>
<protein>
    <submittedName>
        <fullName evidence="2">Uncharacterized protein</fullName>
    </submittedName>
</protein>
<organism evidence="2 3">
    <name type="scientific">Salinibacter ruber</name>
    <dbReference type="NCBI Taxonomy" id="146919"/>
    <lineage>
        <taxon>Bacteria</taxon>
        <taxon>Pseudomonadati</taxon>
        <taxon>Rhodothermota</taxon>
        <taxon>Rhodothermia</taxon>
        <taxon>Rhodothermales</taxon>
        <taxon>Salinibacteraceae</taxon>
        <taxon>Salinibacter</taxon>
    </lineage>
</organism>
<name>A0A9X2U3Z2_9BACT</name>
<evidence type="ECO:0000313" key="3">
    <source>
        <dbReference type="Proteomes" id="UP001155034"/>
    </source>
</evidence>
<sequence length="162" mass="18240">MTYSGTQTLTRTNSDSAAGWHYDGSSFTTVVQLPEAFVRGTTTLEVTFPAAMDDLRLDGMRGYTARLHRGMDLLNSLWEDDWTPETMIDLYQTGRRIELRPQAAERELTTFHDELPRVLDELPALEGNDRTTQRAINHMHSPFDRAGQPLPDVSAPDEASTN</sequence>
<proteinExistence type="predicted"/>
<evidence type="ECO:0000313" key="2">
    <source>
        <dbReference type="EMBL" id="MCS3866173.1"/>
    </source>
</evidence>
<feature type="region of interest" description="Disordered" evidence="1">
    <location>
        <begin position="140"/>
        <end position="162"/>
    </location>
</feature>
<accession>A0A9X2U3Z2</accession>
<reference evidence="2" key="1">
    <citation type="submission" date="2022-08" db="EMBL/GenBank/DDBJ databases">
        <title>Genomic Encyclopedia of Type Strains, Phase V (KMG-V): Genome sequencing to study the core and pangenomes of soil and plant-associated prokaryotes.</title>
        <authorList>
            <person name="Whitman W."/>
        </authorList>
    </citation>
    <scope>NUCLEOTIDE SEQUENCE</scope>
    <source>
        <strain evidence="2">SP2016B</strain>
    </source>
</reference>
<dbReference type="Proteomes" id="UP001155034">
    <property type="component" value="Unassembled WGS sequence"/>
</dbReference>